<dbReference type="SUPFAM" id="SSF46785">
    <property type="entry name" value="Winged helix' DNA-binding domain"/>
    <property type="match status" value="1"/>
</dbReference>
<keyword evidence="7" id="KW-1185">Reference proteome</keyword>
<protein>
    <submittedName>
        <fullName evidence="6">Transcriptional regulator</fullName>
    </submittedName>
</protein>
<dbReference type="eggNOG" id="COG0583">
    <property type="taxonomic scope" value="Bacteria"/>
</dbReference>
<dbReference type="GO" id="GO:0043565">
    <property type="term" value="F:sequence-specific DNA binding"/>
    <property type="evidence" value="ECO:0007669"/>
    <property type="project" value="TreeGrafter"/>
</dbReference>
<dbReference type="PROSITE" id="PS50931">
    <property type="entry name" value="HTH_LYSR"/>
    <property type="match status" value="1"/>
</dbReference>
<evidence type="ECO:0000256" key="1">
    <source>
        <dbReference type="ARBA" id="ARBA00009437"/>
    </source>
</evidence>
<dbReference type="FunFam" id="1.10.10.10:FF:000038">
    <property type="entry name" value="Glycine cleavage system transcriptional activator"/>
    <property type="match status" value="1"/>
</dbReference>
<dbReference type="SUPFAM" id="SSF53850">
    <property type="entry name" value="Periplasmic binding protein-like II"/>
    <property type="match status" value="1"/>
</dbReference>
<sequence length="313" mass="34875">MSERRPTPPLVALRAFDAAARHGSFREAAEELGVTPGAVSRHVKALEMRLGLRLFDRFNRSVRLTADGVRLAQGVADAFERLESALDAVRPGRSRQLRISALPSLASKWLSPRLHRFSEDNPDLDLIVFAEDRIADLSNGEADVALRYGEGPYPGKVARRLVNERLIPVCAPSFAAARRLNQPSDLLDVVLIHETWHDMPYANRLGWKAWFESAGVEDPRVNHLRGPHFSHSHLALEAALSGRGVALTSAPLAAEELREGRLIQPVDHALTNDLAYWAVVLPERADEPKLRRFLNWIVAESRPDRDAEPDQVS</sequence>
<dbReference type="Gene3D" id="3.40.190.10">
    <property type="entry name" value="Periplasmic binding protein-like II"/>
    <property type="match status" value="2"/>
</dbReference>
<name>A0A172Y8F9_9CAUL</name>
<proteinExistence type="inferred from homology"/>
<dbReference type="PRINTS" id="PR00039">
    <property type="entry name" value="HTHLYSR"/>
</dbReference>
<dbReference type="GO" id="GO:0003700">
    <property type="term" value="F:DNA-binding transcription factor activity"/>
    <property type="evidence" value="ECO:0007669"/>
    <property type="project" value="InterPro"/>
</dbReference>
<dbReference type="InterPro" id="IPR000847">
    <property type="entry name" value="LysR_HTH_N"/>
</dbReference>
<dbReference type="CDD" id="cd08432">
    <property type="entry name" value="PBP2_GcdR_TrpI_HvrB_AmpR_like"/>
    <property type="match status" value="1"/>
</dbReference>
<keyword evidence="2" id="KW-0805">Transcription regulation</keyword>
<dbReference type="GO" id="GO:0006351">
    <property type="term" value="P:DNA-templated transcription"/>
    <property type="evidence" value="ECO:0007669"/>
    <property type="project" value="TreeGrafter"/>
</dbReference>
<dbReference type="InterPro" id="IPR005119">
    <property type="entry name" value="LysR_subst-bd"/>
</dbReference>
<dbReference type="PANTHER" id="PTHR30537">
    <property type="entry name" value="HTH-TYPE TRANSCRIPTIONAL REGULATOR"/>
    <property type="match status" value="1"/>
</dbReference>
<organism evidence="6 7">
    <name type="scientific">Brevundimonas naejangsanensis</name>
    <dbReference type="NCBI Taxonomy" id="588932"/>
    <lineage>
        <taxon>Bacteria</taxon>
        <taxon>Pseudomonadati</taxon>
        <taxon>Pseudomonadota</taxon>
        <taxon>Alphaproteobacteria</taxon>
        <taxon>Caulobacterales</taxon>
        <taxon>Caulobacteraceae</taxon>
        <taxon>Brevundimonas</taxon>
    </lineage>
</organism>
<feature type="domain" description="HTH lysR-type" evidence="5">
    <location>
        <begin position="8"/>
        <end position="65"/>
    </location>
</feature>
<dbReference type="AlphaFoldDB" id="A0A172Y8F9"/>
<evidence type="ECO:0000313" key="7">
    <source>
        <dbReference type="Proteomes" id="UP000077603"/>
    </source>
</evidence>
<evidence type="ECO:0000256" key="3">
    <source>
        <dbReference type="ARBA" id="ARBA00023125"/>
    </source>
</evidence>
<evidence type="ECO:0000259" key="5">
    <source>
        <dbReference type="PROSITE" id="PS50931"/>
    </source>
</evidence>
<evidence type="ECO:0000313" key="6">
    <source>
        <dbReference type="EMBL" id="ANF55432.1"/>
    </source>
</evidence>
<gene>
    <name evidence="6" type="ORF">DA69_12205</name>
</gene>
<evidence type="ECO:0000256" key="4">
    <source>
        <dbReference type="ARBA" id="ARBA00023163"/>
    </source>
</evidence>
<keyword evidence="3" id="KW-0238">DNA-binding</keyword>
<dbReference type="Pfam" id="PF03466">
    <property type="entry name" value="LysR_substrate"/>
    <property type="match status" value="1"/>
</dbReference>
<dbReference type="InterPro" id="IPR036388">
    <property type="entry name" value="WH-like_DNA-bd_sf"/>
</dbReference>
<dbReference type="OrthoDB" id="9807765at2"/>
<dbReference type="RefSeq" id="WP_025976443.1">
    <property type="nucleotide sequence ID" value="NZ_CP015614.1"/>
</dbReference>
<evidence type="ECO:0000256" key="2">
    <source>
        <dbReference type="ARBA" id="ARBA00023015"/>
    </source>
</evidence>
<dbReference type="Proteomes" id="UP000077603">
    <property type="component" value="Chromosome"/>
</dbReference>
<dbReference type="Pfam" id="PF00126">
    <property type="entry name" value="HTH_1"/>
    <property type="match status" value="1"/>
</dbReference>
<dbReference type="Gene3D" id="1.10.10.10">
    <property type="entry name" value="Winged helix-like DNA-binding domain superfamily/Winged helix DNA-binding domain"/>
    <property type="match status" value="1"/>
</dbReference>
<dbReference type="EMBL" id="CP015614">
    <property type="protein sequence ID" value="ANF55432.1"/>
    <property type="molecule type" value="Genomic_DNA"/>
</dbReference>
<reference evidence="6 7" key="1">
    <citation type="journal article" date="2014" name="Genome Announc.">
        <title>Genome Sequence of a Promising Hydrogen-Producing Facultative Anaerobic Bacterium, Brevundimonas naejangsanensis Strain B1.</title>
        <authorList>
            <person name="Su H."/>
            <person name="Zhang T."/>
            <person name="Bao M."/>
            <person name="Jiang Y."/>
            <person name="Wang Y."/>
            <person name="Tan T."/>
        </authorList>
    </citation>
    <scope>NUCLEOTIDE SEQUENCE [LARGE SCALE GENOMIC DNA]</scope>
    <source>
        <strain evidence="6 7">B1</strain>
    </source>
</reference>
<dbReference type="STRING" id="588932.DA69_12205"/>
<dbReference type="KEGG" id="bne:DA69_12205"/>
<dbReference type="NCBIfam" id="NF008352">
    <property type="entry name" value="PRK11139.1"/>
    <property type="match status" value="1"/>
</dbReference>
<dbReference type="InterPro" id="IPR036390">
    <property type="entry name" value="WH_DNA-bd_sf"/>
</dbReference>
<accession>A0A172Y8F9</accession>
<dbReference type="PANTHER" id="PTHR30537:SF26">
    <property type="entry name" value="GLYCINE CLEAVAGE SYSTEM TRANSCRIPTIONAL ACTIVATOR"/>
    <property type="match status" value="1"/>
</dbReference>
<keyword evidence="4" id="KW-0804">Transcription</keyword>
<comment type="similarity">
    <text evidence="1">Belongs to the LysR transcriptional regulatory family.</text>
</comment>
<dbReference type="InterPro" id="IPR058163">
    <property type="entry name" value="LysR-type_TF_proteobact-type"/>
</dbReference>